<dbReference type="InterPro" id="IPR012312">
    <property type="entry name" value="Hemerythrin-like"/>
</dbReference>
<proteinExistence type="predicted"/>
<organism evidence="2 3">
    <name type="scientific">Oxalicibacterium solurbis</name>
    <dbReference type="NCBI Taxonomy" id="69280"/>
    <lineage>
        <taxon>Bacteria</taxon>
        <taxon>Pseudomonadati</taxon>
        <taxon>Pseudomonadota</taxon>
        <taxon>Betaproteobacteria</taxon>
        <taxon>Burkholderiales</taxon>
        <taxon>Oxalobacteraceae</taxon>
        <taxon>Oxalicibacterium</taxon>
    </lineage>
</organism>
<dbReference type="Pfam" id="PF01814">
    <property type="entry name" value="Hemerythrin"/>
    <property type="match status" value="1"/>
</dbReference>
<dbReference type="Gene3D" id="1.20.120.520">
    <property type="entry name" value="nmb1532 protein domain like"/>
    <property type="match status" value="1"/>
</dbReference>
<dbReference type="Proteomes" id="UP000627205">
    <property type="component" value="Unassembled WGS sequence"/>
</dbReference>
<sequence>MNLEKYRHQHSDILKSIQVLRELSRLGIAEKAAEIAQCVISMSSVIKLHLSVEDRYLYPELQKSGNRRLASMGKQYQQEMQKIASAYIGFAAKWNEASKLARDPEGFRREANQVLKILFERIRKENRDFYPAIEHS</sequence>
<comment type="caution">
    <text evidence="2">The sequence shown here is derived from an EMBL/GenBank/DDBJ whole genome shotgun (WGS) entry which is preliminary data.</text>
</comment>
<name>A0A8J3B2R8_9BURK</name>
<protein>
    <recommendedName>
        <fullName evidence="1">Hemerythrin-like domain-containing protein</fullName>
    </recommendedName>
</protein>
<reference evidence="2" key="2">
    <citation type="submission" date="2020-09" db="EMBL/GenBank/DDBJ databases">
        <authorList>
            <person name="Sun Q."/>
            <person name="Sedlacek I."/>
        </authorList>
    </citation>
    <scope>NUCLEOTIDE SEQUENCE</scope>
    <source>
        <strain evidence="2">CCM 7664</strain>
    </source>
</reference>
<feature type="domain" description="Hemerythrin-like" evidence="1">
    <location>
        <begin position="3"/>
        <end position="133"/>
    </location>
</feature>
<evidence type="ECO:0000313" key="3">
    <source>
        <dbReference type="Proteomes" id="UP000627205"/>
    </source>
</evidence>
<evidence type="ECO:0000313" key="2">
    <source>
        <dbReference type="EMBL" id="GGI54023.1"/>
    </source>
</evidence>
<reference evidence="2" key="1">
    <citation type="journal article" date="2014" name="Int. J. Syst. Evol. Microbiol.">
        <title>Complete genome sequence of Corynebacterium casei LMG S-19264T (=DSM 44701T), isolated from a smear-ripened cheese.</title>
        <authorList>
            <consortium name="US DOE Joint Genome Institute (JGI-PGF)"/>
            <person name="Walter F."/>
            <person name="Albersmeier A."/>
            <person name="Kalinowski J."/>
            <person name="Ruckert C."/>
        </authorList>
    </citation>
    <scope>NUCLEOTIDE SEQUENCE</scope>
    <source>
        <strain evidence="2">CCM 7664</strain>
    </source>
</reference>
<accession>A0A8J3B2R8</accession>
<dbReference type="RefSeq" id="WP_188420128.1">
    <property type="nucleotide sequence ID" value="NZ_BMDP01000002.1"/>
</dbReference>
<gene>
    <name evidence="2" type="ORF">GCM10011430_11970</name>
</gene>
<keyword evidence="3" id="KW-1185">Reference proteome</keyword>
<dbReference type="EMBL" id="BMDP01000002">
    <property type="protein sequence ID" value="GGI54023.1"/>
    <property type="molecule type" value="Genomic_DNA"/>
</dbReference>
<dbReference type="AlphaFoldDB" id="A0A8J3B2R8"/>
<evidence type="ECO:0000259" key="1">
    <source>
        <dbReference type="Pfam" id="PF01814"/>
    </source>
</evidence>